<comment type="caution">
    <text evidence="1">The sequence shown here is derived from an EMBL/GenBank/DDBJ whole genome shotgun (WGS) entry which is preliminary data.</text>
</comment>
<name>A0AA40DLX0_9PEZI</name>
<evidence type="ECO:0000313" key="2">
    <source>
        <dbReference type="Proteomes" id="UP001172102"/>
    </source>
</evidence>
<keyword evidence="2" id="KW-1185">Reference proteome</keyword>
<sequence>MPSPKSKIGQTEGWSHSSACTTQEQCHFLPTLTVGSPSGAATLSSEIEPFTRRIHTYTRCFPNS</sequence>
<dbReference type="EMBL" id="JAUKUA010000006">
    <property type="protein sequence ID" value="KAK0708005.1"/>
    <property type="molecule type" value="Genomic_DNA"/>
</dbReference>
<dbReference type="AlphaFoldDB" id="A0AA40DLX0"/>
<dbReference type="Proteomes" id="UP001172102">
    <property type="component" value="Unassembled WGS sequence"/>
</dbReference>
<reference evidence="1" key="1">
    <citation type="submission" date="2023-06" db="EMBL/GenBank/DDBJ databases">
        <title>Genome-scale phylogeny and comparative genomics of the fungal order Sordariales.</title>
        <authorList>
            <consortium name="Lawrence Berkeley National Laboratory"/>
            <person name="Hensen N."/>
            <person name="Bonometti L."/>
            <person name="Westerberg I."/>
            <person name="Brannstrom I.O."/>
            <person name="Guillou S."/>
            <person name="Cros-Aarteil S."/>
            <person name="Calhoun S."/>
            <person name="Haridas S."/>
            <person name="Kuo A."/>
            <person name="Mondo S."/>
            <person name="Pangilinan J."/>
            <person name="Riley R."/>
            <person name="Labutti K."/>
            <person name="Andreopoulos B."/>
            <person name="Lipzen A."/>
            <person name="Chen C."/>
            <person name="Yanf M."/>
            <person name="Daum C."/>
            <person name="Ng V."/>
            <person name="Clum A."/>
            <person name="Steindorff A."/>
            <person name="Ohm R."/>
            <person name="Martin F."/>
            <person name="Silar P."/>
            <person name="Natvig D."/>
            <person name="Lalanne C."/>
            <person name="Gautier V."/>
            <person name="Ament-Velasquez S.L."/>
            <person name="Kruys A."/>
            <person name="Hutchinson M.I."/>
            <person name="Powell A.J."/>
            <person name="Barry K."/>
            <person name="Miller A.N."/>
            <person name="Grigoriev I.V."/>
            <person name="Debuchy R."/>
            <person name="Gladieux P."/>
            <person name="Thoren M.H."/>
            <person name="Johannesson H."/>
        </authorList>
    </citation>
    <scope>NUCLEOTIDE SEQUENCE</scope>
    <source>
        <strain evidence="1">SMH4607-1</strain>
    </source>
</reference>
<evidence type="ECO:0000313" key="1">
    <source>
        <dbReference type="EMBL" id="KAK0708005.1"/>
    </source>
</evidence>
<gene>
    <name evidence="1" type="ORF">B0H67DRAFT_325970</name>
</gene>
<accession>A0AA40DLX0</accession>
<organism evidence="1 2">
    <name type="scientific">Lasiosphaeris hirsuta</name>
    <dbReference type="NCBI Taxonomy" id="260670"/>
    <lineage>
        <taxon>Eukaryota</taxon>
        <taxon>Fungi</taxon>
        <taxon>Dikarya</taxon>
        <taxon>Ascomycota</taxon>
        <taxon>Pezizomycotina</taxon>
        <taxon>Sordariomycetes</taxon>
        <taxon>Sordariomycetidae</taxon>
        <taxon>Sordariales</taxon>
        <taxon>Lasiosphaeriaceae</taxon>
        <taxon>Lasiosphaeris</taxon>
    </lineage>
</organism>
<protein>
    <submittedName>
        <fullName evidence="1">Uncharacterized protein</fullName>
    </submittedName>
</protein>
<proteinExistence type="predicted"/>